<evidence type="ECO:0000313" key="2">
    <source>
        <dbReference type="Proteomes" id="UP000655208"/>
    </source>
</evidence>
<accession>A0A917T6E7</accession>
<reference evidence="1" key="1">
    <citation type="journal article" date="2014" name="Int. J. Syst. Evol. Microbiol.">
        <title>Complete genome sequence of Corynebacterium casei LMG S-19264T (=DSM 44701T), isolated from a smear-ripened cheese.</title>
        <authorList>
            <consortium name="US DOE Joint Genome Institute (JGI-PGF)"/>
            <person name="Walter F."/>
            <person name="Albersmeier A."/>
            <person name="Kalinowski J."/>
            <person name="Ruckert C."/>
        </authorList>
    </citation>
    <scope>NUCLEOTIDE SEQUENCE</scope>
    <source>
        <strain evidence="1">CGMCC 4.7308</strain>
    </source>
</reference>
<evidence type="ECO:0000313" key="1">
    <source>
        <dbReference type="EMBL" id="GGM11420.1"/>
    </source>
</evidence>
<dbReference type="PANTHER" id="PTHR33361">
    <property type="entry name" value="GLR0591 PROTEIN"/>
    <property type="match status" value="1"/>
</dbReference>
<organism evidence="1 2">
    <name type="scientific">Nakamurella endophytica</name>
    <dbReference type="NCBI Taxonomy" id="1748367"/>
    <lineage>
        <taxon>Bacteria</taxon>
        <taxon>Bacillati</taxon>
        <taxon>Actinomycetota</taxon>
        <taxon>Actinomycetes</taxon>
        <taxon>Nakamurellales</taxon>
        <taxon>Nakamurellaceae</taxon>
        <taxon>Nakamurella</taxon>
    </lineage>
</organism>
<name>A0A917T6E7_9ACTN</name>
<dbReference type="RefSeq" id="WP_188943628.1">
    <property type="nucleotide sequence ID" value="NZ_BMNA01000009.1"/>
</dbReference>
<dbReference type="AlphaFoldDB" id="A0A917T6E7"/>
<dbReference type="PANTHER" id="PTHR33361:SF2">
    <property type="entry name" value="DUF885 DOMAIN-CONTAINING PROTEIN"/>
    <property type="match status" value="1"/>
</dbReference>
<keyword evidence="2" id="KW-1185">Reference proteome</keyword>
<evidence type="ECO:0008006" key="3">
    <source>
        <dbReference type="Google" id="ProtNLM"/>
    </source>
</evidence>
<dbReference type="Proteomes" id="UP000655208">
    <property type="component" value="Unassembled WGS sequence"/>
</dbReference>
<dbReference type="EMBL" id="BMNA01000009">
    <property type="protein sequence ID" value="GGM11420.1"/>
    <property type="molecule type" value="Genomic_DNA"/>
</dbReference>
<protein>
    <recommendedName>
        <fullName evidence="3">DUF885 domain-containing protein</fullName>
    </recommendedName>
</protein>
<reference evidence="1" key="2">
    <citation type="submission" date="2020-09" db="EMBL/GenBank/DDBJ databases">
        <authorList>
            <person name="Sun Q."/>
            <person name="Zhou Y."/>
        </authorList>
    </citation>
    <scope>NUCLEOTIDE SEQUENCE</scope>
    <source>
        <strain evidence="1">CGMCC 4.7308</strain>
    </source>
</reference>
<dbReference type="InterPro" id="IPR010281">
    <property type="entry name" value="DUF885"/>
</dbReference>
<gene>
    <name evidence="1" type="ORF">GCM10011594_34190</name>
</gene>
<sequence>MGSPSTSTEITAISDQLVADMAAASPILATYVGVRGHDHVLDDLSPAGLERNHQIAVDARRRFQDAVAVDERDEVARAVAVERLEVEIDRYESGWAHATLNVIESPVQLVRQIFDLMPTDTAEDREAIAARLTAVPAALAGYRTSLALAADRGQVSAVRQIDKAAEQCRVFAGRDGGGFFTELVAGMGQEGTLGERLRSGADAAAAAYADLAVFLVRELRGVAPERDAVGRERYVLASREFLGATVNLEETYRWGWDEFLSLERELTEVAHRITSGEGPVRAAEVLDADPSYRVEGTDGLAAWMQQLSDQAIDELGRSHFEIPEPIRTLECRIAPPGGGVGAYYTGPSDDFSRPGRMWWSVEPGRTTFPTWREATIVYHEGVPGHHLQVATAVHERGLTDFQRLLAGTSGHAEGWALYAERLVRELGYLEDDGRLLGLLDSQLFRAARVVVDIGMHLELPIPAGTGFHEGERWTPALGLEFLLTRTLTDPAHVRDEVDRYLGWPGQAPSYKVGERVWLTGREDARRRHGSAFDLKDFHTRALRLGGMGLDPLAAALGRL</sequence>
<dbReference type="Pfam" id="PF05960">
    <property type="entry name" value="DUF885"/>
    <property type="match status" value="1"/>
</dbReference>
<comment type="caution">
    <text evidence="1">The sequence shown here is derived from an EMBL/GenBank/DDBJ whole genome shotgun (WGS) entry which is preliminary data.</text>
</comment>
<proteinExistence type="predicted"/>